<dbReference type="Pfam" id="PF13174">
    <property type="entry name" value="TPR_6"/>
    <property type="match status" value="2"/>
</dbReference>
<reference evidence="2 3" key="1">
    <citation type="submission" date="2019-08" db="EMBL/GenBank/DDBJ databases">
        <title>In-depth cultivation of the pig gut microbiome towards novel bacterial diversity and tailored functional studies.</title>
        <authorList>
            <person name="Wylensek D."/>
            <person name="Hitch T.C.A."/>
            <person name="Clavel T."/>
        </authorList>
    </citation>
    <scope>NUCLEOTIDE SEQUENCE [LARGE SCALE GENOMIC DNA]</scope>
    <source>
        <strain evidence="2 3">LKV-178-WT-2A</strain>
    </source>
</reference>
<dbReference type="RefSeq" id="WP_154534019.1">
    <property type="nucleotide sequence ID" value="NZ_VUNG01000014.1"/>
</dbReference>
<evidence type="ECO:0000256" key="1">
    <source>
        <dbReference type="SAM" id="Phobius"/>
    </source>
</evidence>
<evidence type="ECO:0000313" key="3">
    <source>
        <dbReference type="Proteomes" id="UP000438914"/>
    </source>
</evidence>
<dbReference type="SUPFAM" id="SSF48452">
    <property type="entry name" value="TPR-like"/>
    <property type="match status" value="1"/>
</dbReference>
<proteinExistence type="predicted"/>
<keyword evidence="1" id="KW-0472">Membrane</keyword>
<protein>
    <submittedName>
        <fullName evidence="2">Tetratricopeptide repeat protein</fullName>
    </submittedName>
</protein>
<dbReference type="Gene3D" id="1.25.40.10">
    <property type="entry name" value="Tetratricopeptide repeat domain"/>
    <property type="match status" value="2"/>
</dbReference>
<dbReference type="AlphaFoldDB" id="A0A7K0KES6"/>
<dbReference type="Proteomes" id="UP000438914">
    <property type="component" value="Unassembled WGS sequence"/>
</dbReference>
<keyword evidence="3" id="KW-1185">Reference proteome</keyword>
<dbReference type="Pfam" id="PF13176">
    <property type="entry name" value="TPR_7"/>
    <property type="match status" value="1"/>
</dbReference>
<dbReference type="InterPro" id="IPR011990">
    <property type="entry name" value="TPR-like_helical_dom_sf"/>
</dbReference>
<keyword evidence="1" id="KW-1133">Transmembrane helix</keyword>
<dbReference type="InterPro" id="IPR019734">
    <property type="entry name" value="TPR_rpt"/>
</dbReference>
<evidence type="ECO:0000313" key="2">
    <source>
        <dbReference type="EMBL" id="MST84433.1"/>
    </source>
</evidence>
<name>A0A7K0KES6_9BACT</name>
<accession>A0A7K0KES6</accession>
<comment type="caution">
    <text evidence="2">The sequence shown here is derived from an EMBL/GenBank/DDBJ whole genome shotgun (WGS) entry which is preliminary data.</text>
</comment>
<feature type="transmembrane region" description="Helical" evidence="1">
    <location>
        <begin position="26"/>
        <end position="47"/>
    </location>
</feature>
<keyword evidence="1" id="KW-0812">Transmembrane</keyword>
<sequence length="230" mass="24851">MANNNGQATFDAAFKSQEFFDKNKKILLGAIIAVVVIVAGYFCYSAFIGGPREEKASTALARGQEYFNAEQFDKALNGDGAGYTGFVKIADDYSSTDAGNLAKLYAGLSYAYLGKWSDAVKYLEDYSPKGDAMVSPAAIEALGNAYAHVGQIDKAVSKLQEAADKADDKAEDGANNSLSPIFRLQAGELLESQGKKADALKVYQDIKKKYVNSQLVQSNEIDKYIERASN</sequence>
<dbReference type="EMBL" id="VUNG01000014">
    <property type="protein sequence ID" value="MST84433.1"/>
    <property type="molecule type" value="Genomic_DNA"/>
</dbReference>
<gene>
    <name evidence="2" type="ORF">FYJ73_07085</name>
</gene>
<organism evidence="2 3">
    <name type="scientific">Hallella mizrahii</name>
    <dbReference type="NCBI Taxonomy" id="2606637"/>
    <lineage>
        <taxon>Bacteria</taxon>
        <taxon>Pseudomonadati</taxon>
        <taxon>Bacteroidota</taxon>
        <taxon>Bacteroidia</taxon>
        <taxon>Bacteroidales</taxon>
        <taxon>Prevotellaceae</taxon>
        <taxon>Hallella</taxon>
    </lineage>
</organism>